<dbReference type="InterPro" id="IPR036390">
    <property type="entry name" value="WH_DNA-bd_sf"/>
</dbReference>
<dbReference type="Gene3D" id="1.10.10.10">
    <property type="entry name" value="Winged helix-like DNA-binding domain superfamily/Winged helix DNA-binding domain"/>
    <property type="match status" value="1"/>
</dbReference>
<proteinExistence type="inferred from homology"/>
<evidence type="ECO:0000256" key="6">
    <source>
        <dbReference type="SAM" id="Phobius"/>
    </source>
</evidence>
<dbReference type="InterPro" id="IPR018541">
    <property type="entry name" value="Ftsk_gamma"/>
</dbReference>
<dbReference type="InterPro" id="IPR041027">
    <property type="entry name" value="FtsK_alpha"/>
</dbReference>
<dbReference type="SUPFAM" id="SSF52540">
    <property type="entry name" value="P-loop containing nucleoside triphosphate hydrolases"/>
    <property type="match status" value="1"/>
</dbReference>
<feature type="transmembrane region" description="Helical" evidence="6">
    <location>
        <begin position="124"/>
        <end position="145"/>
    </location>
</feature>
<keyword evidence="6" id="KW-0472">Membrane</keyword>
<evidence type="ECO:0000256" key="3">
    <source>
        <dbReference type="ARBA" id="ARBA00022840"/>
    </source>
</evidence>
<keyword evidence="6" id="KW-0812">Transmembrane</keyword>
<dbReference type="GO" id="GO:0003677">
    <property type="term" value="F:DNA binding"/>
    <property type="evidence" value="ECO:0007669"/>
    <property type="project" value="UniProtKB-KW"/>
</dbReference>
<dbReference type="PANTHER" id="PTHR22683">
    <property type="entry name" value="SPORULATION PROTEIN RELATED"/>
    <property type="match status" value="1"/>
</dbReference>
<dbReference type="Pfam" id="PF17854">
    <property type="entry name" value="FtsK_alpha"/>
    <property type="match status" value="1"/>
</dbReference>
<keyword evidence="4" id="KW-0238">DNA-binding</keyword>
<dbReference type="InterPro" id="IPR003593">
    <property type="entry name" value="AAA+_ATPase"/>
</dbReference>
<evidence type="ECO:0000313" key="9">
    <source>
        <dbReference type="Proteomes" id="UP000228920"/>
    </source>
</evidence>
<comment type="caution">
    <text evidence="8">The sequence shown here is derived from an EMBL/GenBank/DDBJ whole genome shotgun (WGS) entry which is preliminary data.</text>
</comment>
<dbReference type="CDD" id="cd01127">
    <property type="entry name" value="TrwB_TraG_TraD_VirD4"/>
    <property type="match status" value="1"/>
</dbReference>
<reference evidence="9" key="1">
    <citation type="submission" date="2017-09" db="EMBL/GenBank/DDBJ databases">
        <title>Depth-based differentiation of microbial function through sediment-hosted aquifers and enrichment of novel symbionts in the deep terrestrial subsurface.</title>
        <authorList>
            <person name="Probst A.J."/>
            <person name="Ladd B."/>
            <person name="Jarett J.K."/>
            <person name="Geller-Mcgrath D.E."/>
            <person name="Sieber C.M.K."/>
            <person name="Emerson J.B."/>
            <person name="Anantharaman K."/>
            <person name="Thomas B.C."/>
            <person name="Malmstrom R."/>
            <person name="Stieglmeier M."/>
            <person name="Klingl A."/>
            <person name="Woyke T."/>
            <person name="Ryan C.M."/>
            <person name="Banfield J.F."/>
        </authorList>
    </citation>
    <scope>NUCLEOTIDE SEQUENCE [LARGE SCALE GENOMIC DNA]</scope>
</reference>
<organism evidence="8 9">
    <name type="scientific">candidate division WWE3 bacterium CG_4_10_14_0_2_um_filter_41_14</name>
    <dbReference type="NCBI Taxonomy" id="1975072"/>
    <lineage>
        <taxon>Bacteria</taxon>
        <taxon>Katanobacteria</taxon>
    </lineage>
</organism>
<feature type="transmembrane region" description="Helical" evidence="6">
    <location>
        <begin position="52"/>
        <end position="74"/>
    </location>
</feature>
<evidence type="ECO:0000256" key="2">
    <source>
        <dbReference type="ARBA" id="ARBA00022741"/>
    </source>
</evidence>
<dbReference type="SMART" id="SM00843">
    <property type="entry name" value="Ftsk_gamma"/>
    <property type="match status" value="1"/>
</dbReference>
<dbReference type="Pfam" id="PF01580">
    <property type="entry name" value="FtsK_SpoIIIE"/>
    <property type="match status" value="1"/>
</dbReference>
<dbReference type="InterPro" id="IPR027417">
    <property type="entry name" value="P-loop_NTPase"/>
</dbReference>
<dbReference type="AlphaFoldDB" id="A0A2M7TJX7"/>
<evidence type="ECO:0000256" key="5">
    <source>
        <dbReference type="PROSITE-ProRule" id="PRU00289"/>
    </source>
</evidence>
<feature type="transmembrane region" description="Helical" evidence="6">
    <location>
        <begin position="21"/>
        <end position="40"/>
    </location>
</feature>
<dbReference type="SUPFAM" id="SSF46785">
    <property type="entry name" value="Winged helix' DNA-binding domain"/>
    <property type="match status" value="1"/>
</dbReference>
<dbReference type="InterPro" id="IPR002543">
    <property type="entry name" value="FtsK_dom"/>
</dbReference>
<dbReference type="Proteomes" id="UP000228920">
    <property type="component" value="Unassembled WGS sequence"/>
</dbReference>
<dbReference type="InterPro" id="IPR036388">
    <property type="entry name" value="WH-like_DNA-bd_sf"/>
</dbReference>
<dbReference type="InterPro" id="IPR050206">
    <property type="entry name" value="FtsK/SpoIIIE/SftA"/>
</dbReference>
<dbReference type="EMBL" id="PFNL01000068">
    <property type="protein sequence ID" value="PIZ47009.1"/>
    <property type="molecule type" value="Genomic_DNA"/>
</dbReference>
<comment type="similarity">
    <text evidence="1">Belongs to the FtsK/SpoIIIE/SftA family.</text>
</comment>
<protein>
    <submittedName>
        <fullName evidence="8">DNA translocase FtsK</fullName>
    </submittedName>
</protein>
<gene>
    <name evidence="8" type="ORF">COY32_02375</name>
</gene>
<sequence>MPRRKKRWWKPQIKSQSVQSVIALFFIFLGILLLIAYFGAFSGVNNLLYDYFFLWFGVVAFSIPFTLIIAGFNLTKLTLPFAQPRIMWGSLLLNGGLLMLLGTISSRLGGEIGTMISHPLSKIITPVGSFITALTITCMSIVVIFDTPLENVLQKIHTLATALRQRIQTFQKKKESVLPPTEQTASEPTAVVETVINNRGNKPTIEIIDDQQQEATTHQHATRAIGSTPRSLDIVEEIPYSPPPLSLLSDPKDVSTDYPSIEKNAQVIERTLNNFGIQARIAEVNVGPSVTQYAIDLAEGTRSSKITSLQNDLALALASPTGSVRIEAPIPGKRLVGIEVPNMNLALVTLKEMLNSPEMINNPSKLAVALGEDVTGKPVISDIKKWPHILVAGSTGSGKSALIHSIINSILFRATPKEVSFIMVDPKRVELTQYNGTPHLQTPVIVDPDKTVSAFKWAVEEMEKRYRLFQQLSVRNLDDFNEKTDTEILPYIIIIVDELADLMAFAANEMESLITRIAQKARATGIYMVLSTQRPSVDVITGLIKANVPARIALNVSSGTDSRVILDTVGAEKLLGKGDMFFLPPDAGKPRRIQGVYVTDAEIESVTEYMKKFSPTYQKTTAQHSTSGMEPQELMTGNPISGMMEDTTEDSLQPSFVEPDDSKFLEAVEVIVNHQKASASLLQRRLKIGYARAARMLDELEEKGFVGPQDGSNPRDVHEEIAKQYLLKYKGQEYS</sequence>
<feature type="domain" description="FtsK" evidence="7">
    <location>
        <begin position="376"/>
        <end position="563"/>
    </location>
</feature>
<feature type="transmembrane region" description="Helical" evidence="6">
    <location>
        <begin position="86"/>
        <end position="104"/>
    </location>
</feature>
<keyword evidence="6" id="KW-1133">Transmembrane helix</keyword>
<evidence type="ECO:0000259" key="7">
    <source>
        <dbReference type="PROSITE" id="PS50901"/>
    </source>
</evidence>
<feature type="binding site" evidence="5">
    <location>
        <begin position="393"/>
        <end position="400"/>
    </location>
    <ligand>
        <name>ATP</name>
        <dbReference type="ChEBI" id="CHEBI:30616"/>
    </ligand>
</feature>
<keyword evidence="3 5" id="KW-0067">ATP-binding</keyword>
<dbReference type="PROSITE" id="PS50901">
    <property type="entry name" value="FTSK"/>
    <property type="match status" value="1"/>
</dbReference>
<accession>A0A2M7TJX7</accession>
<evidence type="ECO:0000256" key="1">
    <source>
        <dbReference type="ARBA" id="ARBA00006474"/>
    </source>
</evidence>
<evidence type="ECO:0000256" key="4">
    <source>
        <dbReference type="ARBA" id="ARBA00023125"/>
    </source>
</evidence>
<dbReference type="SMART" id="SM00382">
    <property type="entry name" value="AAA"/>
    <property type="match status" value="1"/>
</dbReference>
<name>A0A2M7TJX7_UNCKA</name>
<dbReference type="GO" id="GO:0005524">
    <property type="term" value="F:ATP binding"/>
    <property type="evidence" value="ECO:0007669"/>
    <property type="project" value="UniProtKB-UniRule"/>
</dbReference>
<dbReference type="Gene3D" id="3.30.980.40">
    <property type="match status" value="1"/>
</dbReference>
<dbReference type="Gene3D" id="3.40.50.300">
    <property type="entry name" value="P-loop containing nucleotide triphosphate hydrolases"/>
    <property type="match status" value="1"/>
</dbReference>
<keyword evidence="2 5" id="KW-0547">Nucleotide-binding</keyword>
<dbReference type="Pfam" id="PF09397">
    <property type="entry name" value="FtsK_gamma"/>
    <property type="match status" value="1"/>
</dbReference>
<evidence type="ECO:0000313" key="8">
    <source>
        <dbReference type="EMBL" id="PIZ47009.1"/>
    </source>
</evidence>
<dbReference type="PANTHER" id="PTHR22683:SF41">
    <property type="entry name" value="DNA TRANSLOCASE FTSK"/>
    <property type="match status" value="1"/>
</dbReference>